<accession>A0ABP9WZR0</accession>
<dbReference type="Pfam" id="PF00106">
    <property type="entry name" value="adh_short"/>
    <property type="match status" value="1"/>
</dbReference>
<gene>
    <name evidence="4" type="ORF">Hgul01_02432</name>
</gene>
<name>A0ABP9WZR0_9CHLR</name>
<keyword evidence="5" id="KW-1185">Reference proteome</keyword>
<sequence length="254" mass="26227">MRLHDNVVIITGAASGMGLAMATRFAAEGAKLVLGDWNAQRLEAAVATIQASGAAVVGSQGNIADHATAEALVDLAISTYGHLDVLCNNAGVMDSMQGVAEVSDDMWRRVLGINLEGPMFTSRRALKFMLERGSGVIVNVASTAGIHGGAAGAAYTASKHGLVGLTRNTAWIYAKRNIRCNAICPGGTITNIVESMDRTAIAPADAARVGEFTALAPAYLEPADIANLALFLASDESRHINGAIIPADAGWAAV</sequence>
<dbReference type="PRINTS" id="PR00080">
    <property type="entry name" value="SDRFAMILY"/>
</dbReference>
<dbReference type="InterPro" id="IPR020904">
    <property type="entry name" value="Sc_DH/Rdtase_CS"/>
</dbReference>
<dbReference type="PROSITE" id="PS00061">
    <property type="entry name" value="ADH_SHORT"/>
    <property type="match status" value="1"/>
</dbReference>
<organism evidence="4 5">
    <name type="scientific">Herpetosiphon gulosus</name>
    <dbReference type="NCBI Taxonomy" id="1973496"/>
    <lineage>
        <taxon>Bacteria</taxon>
        <taxon>Bacillati</taxon>
        <taxon>Chloroflexota</taxon>
        <taxon>Chloroflexia</taxon>
        <taxon>Herpetosiphonales</taxon>
        <taxon>Herpetosiphonaceae</taxon>
        <taxon>Herpetosiphon</taxon>
    </lineage>
</organism>
<dbReference type="InterPro" id="IPR002347">
    <property type="entry name" value="SDR_fam"/>
</dbReference>
<dbReference type="SUPFAM" id="SSF51735">
    <property type="entry name" value="NAD(P)-binding Rossmann-fold domains"/>
    <property type="match status" value="1"/>
</dbReference>
<evidence type="ECO:0000256" key="2">
    <source>
        <dbReference type="ARBA" id="ARBA00023002"/>
    </source>
</evidence>
<evidence type="ECO:0000256" key="3">
    <source>
        <dbReference type="RuleBase" id="RU000363"/>
    </source>
</evidence>
<comment type="caution">
    <text evidence="4">The sequence shown here is derived from an EMBL/GenBank/DDBJ whole genome shotgun (WGS) entry which is preliminary data.</text>
</comment>
<evidence type="ECO:0000313" key="5">
    <source>
        <dbReference type="Proteomes" id="UP001428290"/>
    </source>
</evidence>
<dbReference type="EMBL" id="BAABRU010000007">
    <property type="protein sequence ID" value="GAA5528630.1"/>
    <property type="molecule type" value="Genomic_DNA"/>
</dbReference>
<dbReference type="Proteomes" id="UP001428290">
    <property type="component" value="Unassembled WGS sequence"/>
</dbReference>
<comment type="similarity">
    <text evidence="1 3">Belongs to the short-chain dehydrogenases/reductases (SDR) family.</text>
</comment>
<dbReference type="PANTHER" id="PTHR24321:SF8">
    <property type="entry name" value="ESTRADIOL 17-BETA-DEHYDROGENASE 8-RELATED"/>
    <property type="match status" value="1"/>
</dbReference>
<dbReference type="PANTHER" id="PTHR24321">
    <property type="entry name" value="DEHYDROGENASES, SHORT CHAIN"/>
    <property type="match status" value="1"/>
</dbReference>
<evidence type="ECO:0000313" key="4">
    <source>
        <dbReference type="EMBL" id="GAA5528630.1"/>
    </source>
</evidence>
<reference evidence="4 5" key="1">
    <citation type="submission" date="2024-02" db="EMBL/GenBank/DDBJ databases">
        <title>Herpetosiphon gulosus NBRC 112829.</title>
        <authorList>
            <person name="Ichikawa N."/>
            <person name="Katano-Makiyama Y."/>
            <person name="Hidaka K."/>
        </authorList>
    </citation>
    <scope>NUCLEOTIDE SEQUENCE [LARGE SCALE GENOMIC DNA]</scope>
    <source>
        <strain evidence="4 5">NBRC 112829</strain>
    </source>
</reference>
<dbReference type="RefSeq" id="WP_345722242.1">
    <property type="nucleotide sequence ID" value="NZ_BAABRU010000007.1"/>
</dbReference>
<protein>
    <submittedName>
        <fullName evidence="4">3-beta-hydroxycholanate 3-dehydrogenase (NAD(+)) 2</fullName>
    </submittedName>
</protein>
<dbReference type="PRINTS" id="PR00081">
    <property type="entry name" value="GDHRDH"/>
</dbReference>
<evidence type="ECO:0000256" key="1">
    <source>
        <dbReference type="ARBA" id="ARBA00006484"/>
    </source>
</evidence>
<dbReference type="InterPro" id="IPR036291">
    <property type="entry name" value="NAD(P)-bd_dom_sf"/>
</dbReference>
<dbReference type="Gene3D" id="3.40.50.720">
    <property type="entry name" value="NAD(P)-binding Rossmann-like Domain"/>
    <property type="match status" value="1"/>
</dbReference>
<proteinExistence type="inferred from homology"/>
<keyword evidence="2" id="KW-0560">Oxidoreductase</keyword>
<dbReference type="CDD" id="cd05233">
    <property type="entry name" value="SDR_c"/>
    <property type="match status" value="1"/>
</dbReference>